<sequence length="275" mass="30250">MSTELLGRAVDACEALTSVVENKTSEIDSKVKIALGDLPATISQIMDATIYVSNDNGDDIDYPKPFHTYKTIKCAIESFPPGALLNVILHEGRHFIDEHIEVENKRVMLKGQGKIKTDVIFKKIQIDASSKFRLVGFNLNHSYLHTSSLTYRSDVESIDELAFQHPYDCPVRLNFDSSISFSCCNNQAIDGIFTHFVLLYPNTGTVGSFVTNSLEVEGVMSEGLMLLKRGAVATVEANGLVMSAKNKEAKTADLVVGDIVRDTNQRAINVIGMEV</sequence>
<accession>A0ABT7EJG3</accession>
<reference evidence="1 2" key="1">
    <citation type="submission" date="2023-05" db="EMBL/GenBank/DDBJ databases">
        <title>Pseudoalteromonas ardens sp. nov., Pseudoalteromonas obscura sp. nov., and Pseudoalteromonas umbrosa sp. nov., isolated from the coral Montipora capitata.</title>
        <authorList>
            <person name="Thomas E.M."/>
            <person name="Smith E.M."/>
            <person name="Papke E."/>
            <person name="Shlafstein M.D."/>
            <person name="Oline D.K."/>
            <person name="Videau P."/>
            <person name="Saw J.H."/>
            <person name="Strangman W.K."/>
            <person name="Ushijima B."/>
        </authorList>
    </citation>
    <scope>NUCLEOTIDE SEQUENCE [LARGE SCALE GENOMIC DNA]</scope>
    <source>
        <strain evidence="1 2">P94</strain>
    </source>
</reference>
<evidence type="ECO:0000313" key="1">
    <source>
        <dbReference type="EMBL" id="MDK2595201.1"/>
    </source>
</evidence>
<proteinExistence type="predicted"/>
<dbReference type="InterPro" id="IPR011050">
    <property type="entry name" value="Pectin_lyase_fold/virulence"/>
</dbReference>
<comment type="caution">
    <text evidence="1">The sequence shown here is derived from an EMBL/GenBank/DDBJ whole genome shotgun (WGS) entry which is preliminary data.</text>
</comment>
<dbReference type="RefSeq" id="WP_284136965.1">
    <property type="nucleotide sequence ID" value="NZ_JASJUT010000003.1"/>
</dbReference>
<name>A0ABT7EJG3_9GAMM</name>
<gene>
    <name evidence="1" type="ORF">QNM18_09125</name>
</gene>
<protein>
    <submittedName>
        <fullName evidence="1">Uncharacterized protein</fullName>
    </submittedName>
</protein>
<evidence type="ECO:0000313" key="2">
    <source>
        <dbReference type="Proteomes" id="UP001231915"/>
    </source>
</evidence>
<keyword evidence="2" id="KW-1185">Reference proteome</keyword>
<dbReference type="Proteomes" id="UP001231915">
    <property type="component" value="Unassembled WGS sequence"/>
</dbReference>
<dbReference type="EMBL" id="JASJUT010000003">
    <property type="protein sequence ID" value="MDK2595201.1"/>
    <property type="molecule type" value="Genomic_DNA"/>
</dbReference>
<dbReference type="SUPFAM" id="SSF51126">
    <property type="entry name" value="Pectin lyase-like"/>
    <property type="match status" value="1"/>
</dbReference>
<organism evidence="1 2">
    <name type="scientific">Pseudoalteromonas obscura</name>
    <dbReference type="NCBI Taxonomy" id="3048491"/>
    <lineage>
        <taxon>Bacteria</taxon>
        <taxon>Pseudomonadati</taxon>
        <taxon>Pseudomonadota</taxon>
        <taxon>Gammaproteobacteria</taxon>
        <taxon>Alteromonadales</taxon>
        <taxon>Pseudoalteromonadaceae</taxon>
        <taxon>Pseudoalteromonas</taxon>
    </lineage>
</organism>